<dbReference type="AlphaFoldDB" id="A0A841GVG9"/>
<sequence length="258" mass="28088">MRPAVSLPTTPGYVPVDQSAGRVHQARPLPATNRSVPTRAQRRQGARTPAPEPRAPHAAQTGRVLRAAWAASFGATLLISRPLWLTARDYPHVPVIPGLPQPPEPLAQLLFWAAVLALAASALATRGLSIRPDRPIAVVLAITALWAGLDQTRWQPYMLTYVIAGVGLLMAAQPAARPSWAMAPLQLAPVRESARSSRQPPPGMAGRTLHPTKSPAYLRHPRVPPRETLTRAAKRDRRRATRALRRSSLRTIYQAARA</sequence>
<evidence type="ECO:0000256" key="1">
    <source>
        <dbReference type="SAM" id="MobiDB-lite"/>
    </source>
</evidence>
<evidence type="ECO:0000313" key="3">
    <source>
        <dbReference type="Proteomes" id="UP000582837"/>
    </source>
</evidence>
<organism evidence="2 3">
    <name type="scientific">Longimicrobium terrae</name>
    <dbReference type="NCBI Taxonomy" id="1639882"/>
    <lineage>
        <taxon>Bacteria</taxon>
        <taxon>Pseudomonadati</taxon>
        <taxon>Gemmatimonadota</taxon>
        <taxon>Longimicrobiia</taxon>
        <taxon>Longimicrobiales</taxon>
        <taxon>Longimicrobiaceae</taxon>
        <taxon>Longimicrobium</taxon>
    </lineage>
</organism>
<dbReference type="Proteomes" id="UP000582837">
    <property type="component" value="Unassembled WGS sequence"/>
</dbReference>
<dbReference type="EMBL" id="JACHIA010000002">
    <property type="protein sequence ID" value="MBB6069424.1"/>
    <property type="molecule type" value="Genomic_DNA"/>
</dbReference>
<evidence type="ECO:0000313" key="2">
    <source>
        <dbReference type="EMBL" id="MBB6069424.1"/>
    </source>
</evidence>
<comment type="caution">
    <text evidence="2">The sequence shown here is derived from an EMBL/GenBank/DDBJ whole genome shotgun (WGS) entry which is preliminary data.</text>
</comment>
<proteinExistence type="predicted"/>
<feature type="compositionally biased region" description="Basic residues" evidence="1">
    <location>
        <begin position="232"/>
        <end position="248"/>
    </location>
</feature>
<feature type="region of interest" description="Disordered" evidence="1">
    <location>
        <begin position="1"/>
        <end position="61"/>
    </location>
</feature>
<keyword evidence="3" id="KW-1185">Reference proteome</keyword>
<gene>
    <name evidence="2" type="ORF">HNQ61_001039</name>
</gene>
<accession>A0A841GVG9</accession>
<name>A0A841GVG9_9BACT</name>
<reference evidence="2 3" key="1">
    <citation type="submission" date="2020-08" db="EMBL/GenBank/DDBJ databases">
        <title>Genomic Encyclopedia of Type Strains, Phase IV (KMG-IV): sequencing the most valuable type-strain genomes for metagenomic binning, comparative biology and taxonomic classification.</title>
        <authorList>
            <person name="Goeker M."/>
        </authorList>
    </citation>
    <scope>NUCLEOTIDE SEQUENCE [LARGE SCALE GENOMIC DNA]</scope>
    <source>
        <strain evidence="2 3">DSM 29007</strain>
    </source>
</reference>
<protein>
    <submittedName>
        <fullName evidence="2">Uncharacterized protein</fullName>
    </submittedName>
</protein>
<feature type="region of interest" description="Disordered" evidence="1">
    <location>
        <begin position="191"/>
        <end position="258"/>
    </location>
</feature>